<dbReference type="PANTHER" id="PTHR41259">
    <property type="entry name" value="DOUBLE-STRAND BREAK REPAIR RAD50 ATPASE, PUTATIVE-RELATED"/>
    <property type="match status" value="1"/>
</dbReference>
<evidence type="ECO:0000256" key="2">
    <source>
        <dbReference type="SAM" id="Phobius"/>
    </source>
</evidence>
<name>A0A235BPS8_UNCW3</name>
<dbReference type="InterPro" id="IPR027417">
    <property type="entry name" value="P-loop_NTPase"/>
</dbReference>
<gene>
    <name evidence="4" type="ORF">CH333_08510</name>
</gene>
<feature type="coiled-coil region" evidence="1">
    <location>
        <begin position="409"/>
        <end position="474"/>
    </location>
</feature>
<dbReference type="AlphaFoldDB" id="A0A235BPS8"/>
<organism evidence="4 5">
    <name type="scientific">candidate division WOR-3 bacterium JGI_Cruoil_03_44_89</name>
    <dbReference type="NCBI Taxonomy" id="1973748"/>
    <lineage>
        <taxon>Bacteria</taxon>
        <taxon>Bacteria division WOR-3</taxon>
    </lineage>
</organism>
<evidence type="ECO:0000256" key="1">
    <source>
        <dbReference type="SAM" id="Coils"/>
    </source>
</evidence>
<feature type="domain" description="YhaN AAA" evidence="3">
    <location>
        <begin position="1"/>
        <end position="51"/>
    </location>
</feature>
<dbReference type="Pfam" id="PF13514">
    <property type="entry name" value="AAA_27"/>
    <property type="match status" value="1"/>
</dbReference>
<dbReference type="PANTHER" id="PTHR41259:SF1">
    <property type="entry name" value="DOUBLE-STRAND BREAK REPAIR RAD50 ATPASE, PUTATIVE-RELATED"/>
    <property type="match status" value="1"/>
</dbReference>
<feature type="coiled-coil region" evidence="1">
    <location>
        <begin position="191"/>
        <end position="218"/>
    </location>
</feature>
<dbReference type="SUPFAM" id="SSF52540">
    <property type="entry name" value="P-loop containing nucleoside triphosphate hydrolases"/>
    <property type="match status" value="1"/>
</dbReference>
<evidence type="ECO:0000313" key="5">
    <source>
        <dbReference type="Proteomes" id="UP000215215"/>
    </source>
</evidence>
<protein>
    <recommendedName>
        <fullName evidence="3">YhaN AAA domain-containing protein</fullName>
    </recommendedName>
</protein>
<keyword evidence="2" id="KW-0812">Transmembrane</keyword>
<dbReference type="Gene3D" id="3.40.50.300">
    <property type="entry name" value="P-loop containing nucleotide triphosphate hydrolases"/>
    <property type="match status" value="1"/>
</dbReference>
<evidence type="ECO:0000259" key="3">
    <source>
        <dbReference type="Pfam" id="PF13514"/>
    </source>
</evidence>
<keyword evidence="2" id="KW-0472">Membrane</keyword>
<sequence>MHIREFRIYRYGPLTDSGRIALGDFNLFFGLNEEGKSLTIDGLVRLLFSKKATKNVFKRIDRVDNVPEGYIIVEDEGDMIKFPDAGDITEFADFSPREWRNIFIIRNSDLSISEEESFYTGVTDRLTGLKSKRIMSVKNRLRDIGKLTRPDSSGKLSDREADEKLLSRVNRAESLIEVIESLKVEAGGEGLDEIEARIEDMNEELERIGTELTNLEDAGRRERYERGLDALNGLKHSLRELKELEPFKEDVERNFRDLERDIRLANEEIEKLTSEIKSKETDFQNIKKIKGKKTEDQRIISDRKKKVEYVELDIKRYKELRREVVQRQSETKGLRLLLVISLSLFALSLIGAIIRPGPIFRIFSTIFLVVSIYPLIERFRLLKKASCLARLFEEIRLILAPIGLSSGTLEGTLSLLQKFEEEVKSKEEELRRLEENTNILEREIETIKRKIGELERKRREFEKAVEEIKNVSRVKDLDEYRKNLDRRQEIERMSREYAAVLKSLLGTGDYSGKEELMQYWDETLSELEVYKNKAAGVKYSDAEKRELQEKREDIDRTRAEIEKKYINWQDSLKQIERDAQDILKSEVYCGTLKELSFVHKTFRHFVDGVEKNSKNVLSVIRIFEEIEKEEESKISKYFGKDSKVSKYFSNITDGLYTAVEIEAEDKRVLVHTRDDNILDALKLSGGAYDQLYLCIRLALGEELLNKGFFVMDDPFVKSDFKRLRSQMRVLQKIVGEGWQILYFTAKNEVKEALKGNIEAGEVNLIETNWITP</sequence>
<dbReference type="EMBL" id="NOZQ01000197">
    <property type="protein sequence ID" value="OYD14224.1"/>
    <property type="molecule type" value="Genomic_DNA"/>
</dbReference>
<feature type="coiled-coil region" evidence="1">
    <location>
        <begin position="248"/>
        <end position="289"/>
    </location>
</feature>
<comment type="caution">
    <text evidence="4">The sequence shown here is derived from an EMBL/GenBank/DDBJ whole genome shotgun (WGS) entry which is preliminary data.</text>
</comment>
<feature type="transmembrane region" description="Helical" evidence="2">
    <location>
        <begin position="336"/>
        <end position="353"/>
    </location>
</feature>
<dbReference type="InterPro" id="IPR038734">
    <property type="entry name" value="YhaN_AAA"/>
</dbReference>
<keyword evidence="1" id="KW-0175">Coiled coil</keyword>
<reference evidence="4 5" key="1">
    <citation type="submission" date="2017-07" db="EMBL/GenBank/DDBJ databases">
        <title>Recovery of genomes from metagenomes via a dereplication, aggregation, and scoring strategy.</title>
        <authorList>
            <person name="Sieber C.M."/>
            <person name="Probst A.J."/>
            <person name="Sharrar A."/>
            <person name="Thomas B.C."/>
            <person name="Hess M."/>
            <person name="Tringe S.G."/>
            <person name="Banfield J.F."/>
        </authorList>
    </citation>
    <scope>NUCLEOTIDE SEQUENCE [LARGE SCALE GENOMIC DNA]</scope>
    <source>
        <strain evidence="4">JGI_Cruoil_03_44_89</strain>
    </source>
</reference>
<dbReference type="Proteomes" id="UP000215215">
    <property type="component" value="Unassembled WGS sequence"/>
</dbReference>
<proteinExistence type="predicted"/>
<accession>A0A235BPS8</accession>
<evidence type="ECO:0000313" key="4">
    <source>
        <dbReference type="EMBL" id="OYD14224.1"/>
    </source>
</evidence>
<feature type="coiled-coil region" evidence="1">
    <location>
        <begin position="540"/>
        <end position="578"/>
    </location>
</feature>
<keyword evidence="2" id="KW-1133">Transmembrane helix</keyword>